<dbReference type="HAMAP" id="MF_00226_B">
    <property type="entry name" value="CinA_B"/>
    <property type="match status" value="1"/>
</dbReference>
<name>A0ABW2LDC1_9BACT</name>
<dbReference type="NCBIfam" id="TIGR00200">
    <property type="entry name" value="cinA_nterm"/>
    <property type="match status" value="1"/>
</dbReference>
<dbReference type="InterPro" id="IPR050101">
    <property type="entry name" value="CinA"/>
</dbReference>
<gene>
    <name evidence="3" type="ORF">ACFQY0_20105</name>
</gene>
<protein>
    <recommendedName>
        <fullName evidence="1">CinA-like protein</fullName>
    </recommendedName>
</protein>
<dbReference type="Pfam" id="PF02464">
    <property type="entry name" value="CinA"/>
    <property type="match status" value="1"/>
</dbReference>
<evidence type="ECO:0000259" key="2">
    <source>
        <dbReference type="SMART" id="SM00852"/>
    </source>
</evidence>
<dbReference type="PANTHER" id="PTHR13939">
    <property type="entry name" value="NICOTINAMIDE-NUCLEOTIDE AMIDOHYDROLASE PNCC"/>
    <property type="match status" value="1"/>
</dbReference>
<dbReference type="Gene3D" id="3.40.980.10">
    <property type="entry name" value="MoaB/Mog-like domain"/>
    <property type="match status" value="1"/>
</dbReference>
<proteinExistence type="inferred from homology"/>
<dbReference type="Gene3D" id="3.30.70.2860">
    <property type="match status" value="1"/>
</dbReference>
<dbReference type="PANTHER" id="PTHR13939:SF0">
    <property type="entry name" value="NMN AMIDOHYDROLASE-LIKE PROTEIN YFAY"/>
    <property type="match status" value="1"/>
</dbReference>
<dbReference type="RefSeq" id="WP_379716454.1">
    <property type="nucleotide sequence ID" value="NZ_JBHTBS010000018.1"/>
</dbReference>
<dbReference type="CDD" id="cd00885">
    <property type="entry name" value="cinA"/>
    <property type="match status" value="1"/>
</dbReference>
<dbReference type="InterPro" id="IPR036653">
    <property type="entry name" value="CinA-like_C"/>
</dbReference>
<dbReference type="EMBL" id="JBHTBS010000018">
    <property type="protein sequence ID" value="MFC7339506.1"/>
    <property type="molecule type" value="Genomic_DNA"/>
</dbReference>
<dbReference type="Pfam" id="PF00994">
    <property type="entry name" value="MoCF_biosynth"/>
    <property type="match status" value="1"/>
</dbReference>
<comment type="similarity">
    <text evidence="1">Belongs to the CinA family.</text>
</comment>
<sequence length="414" mass="43726">MRIEVLNTGSELLLGTTMNTHGGWFGQELFKLGLRVQRQTTVPDGDAIREALAECVGRADVVLVTGGLGPTSDDITREATAAVLGAELIEDEAAMRSLEAYFALRGYEMSPDNRKQAQVPVGADVLPNPNGTAPGIYVPPRLNGAANCAVFLLPGPPRELYPMFHAEVMPRLKALSGGETAEEVLELKFAGLGESAIHHGVDALLAEIPNLEVGYCARTSEVDVRLIGNAEAIAKGREIVLAAFGDRCFSEDGSSLEEVVVGCFSERGLKLAIAESCTGGLIASRVTDVPGSSTVLTYGFVSYANEAKRDLLGVSWDDLQRVGAVSETVAKQMAEGALKASGADVAVSVTGIAGPGGGTEEKPVGTVFLALAIKGGVTQVRRERYVRDRLAFKLTVSQTALEMVLRAGERLRRG</sequence>
<accession>A0ABW2LDC1</accession>
<dbReference type="InterPro" id="IPR008135">
    <property type="entry name" value="Competence-induced_CinA"/>
</dbReference>
<dbReference type="InterPro" id="IPR036425">
    <property type="entry name" value="MoaB/Mog-like_dom_sf"/>
</dbReference>
<evidence type="ECO:0000313" key="4">
    <source>
        <dbReference type="Proteomes" id="UP001596472"/>
    </source>
</evidence>
<dbReference type="SUPFAM" id="SSF142433">
    <property type="entry name" value="CinA-like"/>
    <property type="match status" value="1"/>
</dbReference>
<dbReference type="NCBIfam" id="NF001813">
    <property type="entry name" value="PRK00549.1"/>
    <property type="match status" value="1"/>
</dbReference>
<dbReference type="Pfam" id="PF18146">
    <property type="entry name" value="CinA_KH"/>
    <property type="match status" value="1"/>
</dbReference>
<dbReference type="SMART" id="SM00852">
    <property type="entry name" value="MoCF_biosynth"/>
    <property type="match status" value="1"/>
</dbReference>
<feature type="domain" description="MoaB/Mog" evidence="2">
    <location>
        <begin position="4"/>
        <end position="174"/>
    </location>
</feature>
<evidence type="ECO:0000256" key="1">
    <source>
        <dbReference type="HAMAP-Rule" id="MF_00226"/>
    </source>
</evidence>
<evidence type="ECO:0000313" key="3">
    <source>
        <dbReference type="EMBL" id="MFC7339506.1"/>
    </source>
</evidence>
<comment type="caution">
    <text evidence="3">The sequence shown here is derived from an EMBL/GenBank/DDBJ whole genome shotgun (WGS) entry which is preliminary data.</text>
</comment>
<reference evidence="4" key="1">
    <citation type="journal article" date="2019" name="Int. J. Syst. Evol. Microbiol.">
        <title>The Global Catalogue of Microorganisms (GCM) 10K type strain sequencing project: providing services to taxonomists for standard genome sequencing and annotation.</title>
        <authorList>
            <consortium name="The Broad Institute Genomics Platform"/>
            <consortium name="The Broad Institute Genome Sequencing Center for Infectious Disease"/>
            <person name="Wu L."/>
            <person name="Ma J."/>
        </authorList>
    </citation>
    <scope>NUCLEOTIDE SEQUENCE [LARGE SCALE GENOMIC DNA]</scope>
    <source>
        <strain evidence="4">CGMCC 4.1467</strain>
    </source>
</reference>
<organism evidence="3 4">
    <name type="scientific">Haloferula chungangensis</name>
    <dbReference type="NCBI Taxonomy" id="1048331"/>
    <lineage>
        <taxon>Bacteria</taxon>
        <taxon>Pseudomonadati</taxon>
        <taxon>Verrucomicrobiota</taxon>
        <taxon>Verrucomicrobiia</taxon>
        <taxon>Verrucomicrobiales</taxon>
        <taxon>Verrucomicrobiaceae</taxon>
        <taxon>Haloferula</taxon>
    </lineage>
</organism>
<keyword evidence="4" id="KW-1185">Reference proteome</keyword>
<dbReference type="SUPFAM" id="SSF53218">
    <property type="entry name" value="Molybdenum cofactor biosynthesis proteins"/>
    <property type="match status" value="1"/>
</dbReference>
<dbReference type="InterPro" id="IPR008136">
    <property type="entry name" value="CinA_C"/>
</dbReference>
<dbReference type="InterPro" id="IPR041424">
    <property type="entry name" value="CinA_KH"/>
</dbReference>
<dbReference type="Gene3D" id="3.90.950.20">
    <property type="entry name" value="CinA-like"/>
    <property type="match status" value="1"/>
</dbReference>
<dbReference type="PIRSF" id="PIRSF006728">
    <property type="entry name" value="CinA"/>
    <property type="match status" value="1"/>
</dbReference>
<dbReference type="InterPro" id="IPR001453">
    <property type="entry name" value="MoaB/Mog_dom"/>
</dbReference>
<dbReference type="NCBIfam" id="TIGR00199">
    <property type="entry name" value="PncC_domain"/>
    <property type="match status" value="1"/>
</dbReference>
<dbReference type="Proteomes" id="UP001596472">
    <property type="component" value="Unassembled WGS sequence"/>
</dbReference>